<gene>
    <name evidence="2" type="ORF">BDV33DRAFT_186223</name>
</gene>
<dbReference type="AlphaFoldDB" id="A0A5N6E6K4"/>
<name>A0A5N6E6K4_9EURO</name>
<feature type="compositionally biased region" description="Basic and acidic residues" evidence="1">
    <location>
        <begin position="158"/>
        <end position="169"/>
    </location>
</feature>
<protein>
    <submittedName>
        <fullName evidence="2">Uncharacterized protein</fullName>
    </submittedName>
</protein>
<sequence>MDLFSYNPTYRIWICTSCQYAVCPRRLEGHLRRQHGKHPTAATLVFRQAALTAMLQRPWLDPAQEPCVFPPSSSAPVPRAPGLPRPRLHPLPVRLSRARDPAQPSPARPSRDDADPVLGAGQAAPPETGGDESRGVHPGPGQPRPRPRSGRGPGGRPADLRAGRPDRDLPLAGADAVAEIPPWSFLPGRRGPGGPAPPIP</sequence>
<dbReference type="EMBL" id="ML733915">
    <property type="protein sequence ID" value="KAB8212755.1"/>
    <property type="molecule type" value="Genomic_DNA"/>
</dbReference>
<accession>A0A5N6E6K4</accession>
<proteinExistence type="predicted"/>
<dbReference type="Proteomes" id="UP000326799">
    <property type="component" value="Unassembled WGS sequence"/>
</dbReference>
<evidence type="ECO:0000313" key="2">
    <source>
        <dbReference type="EMBL" id="KAB8212755.1"/>
    </source>
</evidence>
<dbReference type="Pfam" id="PF12013">
    <property type="entry name" value="OrsD"/>
    <property type="match status" value="1"/>
</dbReference>
<feature type="compositionally biased region" description="Low complexity" evidence="1">
    <location>
        <begin position="66"/>
        <end position="77"/>
    </location>
</feature>
<reference evidence="2 3" key="1">
    <citation type="submission" date="2019-04" db="EMBL/GenBank/DDBJ databases">
        <title>Fungal friends and foes A comparative genomics study of 23 Aspergillus species from section Flavi.</title>
        <authorList>
            <consortium name="DOE Joint Genome Institute"/>
            <person name="Kjaerbolling I."/>
            <person name="Vesth T.C."/>
            <person name="Frisvad J.C."/>
            <person name="Nybo J.L."/>
            <person name="Theobald S."/>
            <person name="Kildgaard S."/>
            <person name="Petersen T.I."/>
            <person name="Kuo A."/>
            <person name="Sato A."/>
            <person name="Lyhne E.K."/>
            <person name="Kogle M.E."/>
            <person name="Wiebenga A."/>
            <person name="Kun R.S."/>
            <person name="Lubbers R.J."/>
            <person name="Makela M.R."/>
            <person name="Barry K."/>
            <person name="Chovatia M."/>
            <person name="Clum A."/>
            <person name="Daum C."/>
            <person name="Haridas S."/>
            <person name="He G."/>
            <person name="LaButti K."/>
            <person name="Lipzen A."/>
            <person name="Mondo S."/>
            <person name="Pangilinan J."/>
            <person name="Riley R."/>
            <person name="Salamov A."/>
            <person name="Simmons B.A."/>
            <person name="Magnuson J.K."/>
            <person name="Henrissat B."/>
            <person name="Mortensen U.H."/>
            <person name="Larsen T.O."/>
            <person name="De vries R.P."/>
            <person name="Grigoriev I.V."/>
            <person name="Machida M."/>
            <person name="Baker S.E."/>
            <person name="Andersen M.R."/>
        </authorList>
    </citation>
    <scope>NUCLEOTIDE SEQUENCE [LARGE SCALE GENOMIC DNA]</scope>
    <source>
        <strain evidence="2 3">CBS 126849</strain>
    </source>
</reference>
<keyword evidence="3" id="KW-1185">Reference proteome</keyword>
<evidence type="ECO:0000256" key="1">
    <source>
        <dbReference type="SAM" id="MobiDB-lite"/>
    </source>
</evidence>
<feature type="region of interest" description="Disordered" evidence="1">
    <location>
        <begin position="66"/>
        <end position="200"/>
    </location>
</feature>
<organism evidence="2 3">
    <name type="scientific">Aspergillus novoparasiticus</name>
    <dbReference type="NCBI Taxonomy" id="986946"/>
    <lineage>
        <taxon>Eukaryota</taxon>
        <taxon>Fungi</taxon>
        <taxon>Dikarya</taxon>
        <taxon>Ascomycota</taxon>
        <taxon>Pezizomycotina</taxon>
        <taxon>Eurotiomycetes</taxon>
        <taxon>Eurotiomycetidae</taxon>
        <taxon>Eurotiales</taxon>
        <taxon>Aspergillaceae</taxon>
        <taxon>Aspergillus</taxon>
        <taxon>Aspergillus subgen. Circumdati</taxon>
    </lineage>
</organism>
<evidence type="ECO:0000313" key="3">
    <source>
        <dbReference type="Proteomes" id="UP000326799"/>
    </source>
</evidence>
<dbReference type="InterPro" id="IPR022698">
    <property type="entry name" value="OrsD"/>
</dbReference>